<dbReference type="GO" id="GO:0003677">
    <property type="term" value="F:DNA binding"/>
    <property type="evidence" value="ECO:0007669"/>
    <property type="project" value="InterPro"/>
</dbReference>
<gene>
    <name evidence="2" type="ORF">PQJ61_02070</name>
</gene>
<dbReference type="InterPro" id="IPR010093">
    <property type="entry name" value="SinI_DNA-bd"/>
</dbReference>
<reference evidence="2 3" key="1">
    <citation type="submission" date="2022-12" db="EMBL/GenBank/DDBJ databases">
        <title>Metagenome assembled genome from gulf of manar.</title>
        <authorList>
            <person name="Kohli P."/>
            <person name="Pk S."/>
            <person name="Venkata Ramana C."/>
            <person name="Sasikala C."/>
        </authorList>
    </citation>
    <scope>NUCLEOTIDE SEQUENCE [LARGE SCALE GENOMIC DNA]</scope>
    <source>
        <strain evidence="2">JB008</strain>
    </source>
</reference>
<protein>
    <submittedName>
        <fullName evidence="2">PTS sugar transporter subunit IIA</fullName>
    </submittedName>
</protein>
<proteinExistence type="predicted"/>
<dbReference type="Gene3D" id="3.40.930.10">
    <property type="entry name" value="Mannitol-specific EII, Chain A"/>
    <property type="match status" value="1"/>
</dbReference>
<dbReference type="InterPro" id="IPR041657">
    <property type="entry name" value="HTH_17"/>
</dbReference>
<dbReference type="Pfam" id="PF12728">
    <property type="entry name" value="HTH_17"/>
    <property type="match status" value="1"/>
</dbReference>
<name>A0AAJ1IA89_9SPIO</name>
<dbReference type="NCBIfam" id="TIGR01764">
    <property type="entry name" value="excise"/>
    <property type="match status" value="1"/>
</dbReference>
<dbReference type="Pfam" id="PF00359">
    <property type="entry name" value="PTS_EIIA_2"/>
    <property type="match status" value="1"/>
</dbReference>
<dbReference type="PANTHER" id="PTHR47738">
    <property type="entry name" value="PTS SYSTEM FRUCTOSE-LIKE EIIA COMPONENT-RELATED"/>
    <property type="match status" value="1"/>
</dbReference>
<evidence type="ECO:0000313" key="2">
    <source>
        <dbReference type="EMBL" id="MDC7225532.1"/>
    </source>
</evidence>
<dbReference type="CDD" id="cd00211">
    <property type="entry name" value="PTS_IIA_fru"/>
    <property type="match status" value="1"/>
</dbReference>
<evidence type="ECO:0000259" key="1">
    <source>
        <dbReference type="PROSITE" id="PS51094"/>
    </source>
</evidence>
<dbReference type="Proteomes" id="UP001221217">
    <property type="component" value="Unassembled WGS sequence"/>
</dbReference>
<keyword evidence="2" id="KW-0762">Sugar transport</keyword>
<feature type="domain" description="PTS EIIA type-2" evidence="1">
    <location>
        <begin position="73"/>
        <end position="218"/>
    </location>
</feature>
<keyword evidence="2" id="KW-0813">Transport</keyword>
<dbReference type="AlphaFoldDB" id="A0AAJ1IA89"/>
<evidence type="ECO:0000313" key="3">
    <source>
        <dbReference type="Proteomes" id="UP001221217"/>
    </source>
</evidence>
<sequence length="218" mass="24581">MTLSEIASYLKVAEKTVLRMIQKDEIPCVKIASQWRFDKGLIDQWIISKMHRTETDELTTLMQKDADSVPLSRLTAEDFILTDLPPGDPETLLSELSKPLLDAGLISDHKDFVAKLISRENMISTSLGRGVAMPHIRNPKENPSSRPVVVVGICREGIEFDAPDGQPAKVFFLIYTNNEIAHLRIISKINSFLRNNDVINDFLTVESPKDVIRILLKE</sequence>
<dbReference type="SUPFAM" id="SSF55804">
    <property type="entry name" value="Phoshotransferase/anion transport protein"/>
    <property type="match status" value="1"/>
</dbReference>
<dbReference type="EMBL" id="JAQQAL010000007">
    <property type="protein sequence ID" value="MDC7225532.1"/>
    <property type="molecule type" value="Genomic_DNA"/>
</dbReference>
<dbReference type="InterPro" id="IPR016152">
    <property type="entry name" value="PTrfase/Anion_transptr"/>
</dbReference>
<accession>A0AAJ1IA89</accession>
<comment type="caution">
    <text evidence="2">The sequence shown here is derived from an EMBL/GenBank/DDBJ whole genome shotgun (WGS) entry which is preliminary data.</text>
</comment>
<dbReference type="PANTHER" id="PTHR47738:SF2">
    <property type="entry name" value="PTS SYSTEM FRUCTOSE-LIKE EIIA COMPONENT"/>
    <property type="match status" value="1"/>
</dbReference>
<dbReference type="InterPro" id="IPR051541">
    <property type="entry name" value="PTS_SugarTrans_NitroReg"/>
</dbReference>
<dbReference type="InterPro" id="IPR002178">
    <property type="entry name" value="PTS_EIIA_type-2_dom"/>
</dbReference>
<dbReference type="PROSITE" id="PS51094">
    <property type="entry name" value="PTS_EIIA_TYPE_2"/>
    <property type="match status" value="1"/>
</dbReference>
<organism evidence="2 3">
    <name type="scientific">Candidatus Thalassospirochaeta sargassi</name>
    <dbReference type="NCBI Taxonomy" id="3119039"/>
    <lineage>
        <taxon>Bacteria</taxon>
        <taxon>Pseudomonadati</taxon>
        <taxon>Spirochaetota</taxon>
        <taxon>Spirochaetia</taxon>
        <taxon>Spirochaetales</taxon>
        <taxon>Spirochaetaceae</taxon>
        <taxon>Candidatus Thalassospirochaeta</taxon>
    </lineage>
</organism>